<dbReference type="PaxDb" id="67767-A0A0J7K7C9"/>
<organism evidence="3 4">
    <name type="scientific">Lasius niger</name>
    <name type="common">Black garden ant</name>
    <dbReference type="NCBI Taxonomy" id="67767"/>
    <lineage>
        <taxon>Eukaryota</taxon>
        <taxon>Metazoa</taxon>
        <taxon>Ecdysozoa</taxon>
        <taxon>Arthropoda</taxon>
        <taxon>Hexapoda</taxon>
        <taxon>Insecta</taxon>
        <taxon>Pterygota</taxon>
        <taxon>Neoptera</taxon>
        <taxon>Endopterygota</taxon>
        <taxon>Hymenoptera</taxon>
        <taxon>Apocrita</taxon>
        <taxon>Aculeata</taxon>
        <taxon>Formicoidea</taxon>
        <taxon>Formicidae</taxon>
        <taxon>Formicinae</taxon>
        <taxon>Lasius</taxon>
        <taxon>Lasius</taxon>
    </lineage>
</organism>
<evidence type="ECO:0000259" key="2">
    <source>
        <dbReference type="Pfam" id="PF10545"/>
    </source>
</evidence>
<dbReference type="InterPro" id="IPR006578">
    <property type="entry name" value="MADF-dom"/>
</dbReference>
<dbReference type="Proteomes" id="UP000036403">
    <property type="component" value="Unassembled WGS sequence"/>
</dbReference>
<proteinExistence type="predicted"/>
<evidence type="ECO:0000256" key="1">
    <source>
        <dbReference type="SAM" id="MobiDB-lite"/>
    </source>
</evidence>
<dbReference type="OrthoDB" id="8195830at2759"/>
<evidence type="ECO:0000313" key="3">
    <source>
        <dbReference type="EMBL" id="KMQ86297.1"/>
    </source>
</evidence>
<protein>
    <submittedName>
        <fullName evidence="3">Transcription factor adf-1</fullName>
    </submittedName>
</protein>
<feature type="domain" description="MADF" evidence="2">
    <location>
        <begin position="18"/>
        <end position="66"/>
    </location>
</feature>
<dbReference type="Pfam" id="PF10545">
    <property type="entry name" value="MADF_DNA_bdg"/>
    <property type="match status" value="1"/>
</dbReference>
<dbReference type="EMBL" id="LBMM01012287">
    <property type="protein sequence ID" value="KMQ86297.1"/>
    <property type="molecule type" value="Genomic_DNA"/>
</dbReference>
<dbReference type="AlphaFoldDB" id="A0A0J7K7C9"/>
<feature type="region of interest" description="Disordered" evidence="1">
    <location>
        <begin position="73"/>
        <end position="151"/>
    </location>
</feature>
<sequence>MSDKENEIQMDEAFGELLANFVRKNPCLFDKKCKEYKDKRFVVDTWSSIANACGMSAFGSSCDNLWTQNLFSDDSNASTPPERSTSSVSSVSQPRSLTSSRSSNVSTPPERETSSVPSVSQPRSLTSSRRDLLVPPPDQSATRSLKKSHKEQEQLTQMIGNTTEAINILMHNLSEKRSQPVSDDDGEEAAMAKAFLYALKRVNSKYKIQCYMECLSVLDRYQNLTAETI</sequence>
<evidence type="ECO:0000313" key="4">
    <source>
        <dbReference type="Proteomes" id="UP000036403"/>
    </source>
</evidence>
<comment type="caution">
    <text evidence="3">The sequence shown here is derived from an EMBL/GenBank/DDBJ whole genome shotgun (WGS) entry which is preliminary data.</text>
</comment>
<accession>A0A0J7K7C9</accession>
<keyword evidence="4" id="KW-1185">Reference proteome</keyword>
<feature type="compositionally biased region" description="Low complexity" evidence="1">
    <location>
        <begin position="78"/>
        <end position="108"/>
    </location>
</feature>
<name>A0A0J7K7C9_LASNI</name>
<gene>
    <name evidence="3" type="ORF">RF55_14741</name>
</gene>
<reference evidence="3 4" key="1">
    <citation type="submission" date="2015-04" db="EMBL/GenBank/DDBJ databases">
        <title>Lasius niger genome sequencing.</title>
        <authorList>
            <person name="Konorov E.A."/>
            <person name="Nikitin M.A."/>
            <person name="Kirill M.V."/>
            <person name="Chang P."/>
        </authorList>
    </citation>
    <scope>NUCLEOTIDE SEQUENCE [LARGE SCALE GENOMIC DNA]</scope>
    <source>
        <tissue evidence="3">Whole</tissue>
    </source>
</reference>
<feature type="compositionally biased region" description="Polar residues" evidence="1">
    <location>
        <begin position="114"/>
        <end position="127"/>
    </location>
</feature>